<evidence type="ECO:0000256" key="12">
    <source>
        <dbReference type="NCBIfam" id="TIGR04265"/>
    </source>
</evidence>
<feature type="domain" description="PLD phosphodiesterase" evidence="14">
    <location>
        <begin position="391"/>
        <end position="418"/>
    </location>
</feature>
<dbReference type="SUPFAM" id="SSF56024">
    <property type="entry name" value="Phospholipase D/nuclease"/>
    <property type="match status" value="2"/>
</dbReference>
<comment type="subcellular location">
    <subcellularLocation>
        <location evidence="1">Cell membrane</location>
        <topology evidence="1">Multi-pass membrane protein</topology>
    </subcellularLocation>
</comment>
<keyword evidence="10" id="KW-0594">Phospholipid biosynthesis</keyword>
<dbReference type="InterPro" id="IPR027379">
    <property type="entry name" value="CLS_N"/>
</dbReference>
<organism evidence="15 16">
    <name type="scientific">Bremerella volcania</name>
    <dbReference type="NCBI Taxonomy" id="2527984"/>
    <lineage>
        <taxon>Bacteria</taxon>
        <taxon>Pseudomonadati</taxon>
        <taxon>Planctomycetota</taxon>
        <taxon>Planctomycetia</taxon>
        <taxon>Pirellulales</taxon>
        <taxon>Pirellulaceae</taxon>
        <taxon>Bremerella</taxon>
    </lineage>
</organism>
<evidence type="ECO:0000256" key="13">
    <source>
        <dbReference type="SAM" id="Phobius"/>
    </source>
</evidence>
<keyword evidence="7 13" id="KW-1133">Transmembrane helix</keyword>
<keyword evidence="4 15" id="KW-0808">Transferase</keyword>
<evidence type="ECO:0000256" key="11">
    <source>
        <dbReference type="ARBA" id="ARBA00023264"/>
    </source>
</evidence>
<evidence type="ECO:0000256" key="2">
    <source>
        <dbReference type="ARBA" id="ARBA00022475"/>
    </source>
</evidence>
<protein>
    <recommendedName>
        <fullName evidence="12">Cardiolipin synthase</fullName>
        <ecNumber evidence="12">2.7.8.-</ecNumber>
    </recommendedName>
</protein>
<dbReference type="Pfam" id="PF13396">
    <property type="entry name" value="PLDc_N"/>
    <property type="match status" value="1"/>
</dbReference>
<dbReference type="PANTHER" id="PTHR21248">
    <property type="entry name" value="CARDIOLIPIN SYNTHASE"/>
    <property type="match status" value="1"/>
</dbReference>
<evidence type="ECO:0000259" key="14">
    <source>
        <dbReference type="PROSITE" id="PS50035"/>
    </source>
</evidence>
<dbReference type="CDD" id="cd09155">
    <property type="entry name" value="PLDc_PaCLS_like_1"/>
    <property type="match status" value="1"/>
</dbReference>
<dbReference type="SMART" id="SM00155">
    <property type="entry name" value="PLDc"/>
    <property type="match status" value="2"/>
</dbReference>
<keyword evidence="3" id="KW-0444">Lipid biosynthesis</keyword>
<reference evidence="16" key="1">
    <citation type="submission" date="2019-02" db="EMBL/GenBank/DDBJ databases">
        <title>Deep-cultivation of Planctomycetes and their phenomic and genomic characterization uncovers novel biology.</title>
        <authorList>
            <person name="Wiegand S."/>
            <person name="Jogler M."/>
            <person name="Boedeker C."/>
            <person name="Pinto D."/>
            <person name="Vollmers J."/>
            <person name="Rivas-Marin E."/>
            <person name="Kohn T."/>
            <person name="Peeters S.H."/>
            <person name="Heuer A."/>
            <person name="Rast P."/>
            <person name="Oberbeckmann S."/>
            <person name="Bunk B."/>
            <person name="Jeske O."/>
            <person name="Meyerdierks A."/>
            <person name="Storesund J.E."/>
            <person name="Kallscheuer N."/>
            <person name="Luecker S."/>
            <person name="Lage O.M."/>
            <person name="Pohl T."/>
            <person name="Merkel B.J."/>
            <person name="Hornburger P."/>
            <person name="Mueller R.-W."/>
            <person name="Bruemmer F."/>
            <person name="Labrenz M."/>
            <person name="Spormann A.M."/>
            <person name="Op den Camp H."/>
            <person name="Overmann J."/>
            <person name="Amann R."/>
            <person name="Jetten M.S.M."/>
            <person name="Mascher T."/>
            <person name="Medema M.H."/>
            <person name="Devos D.P."/>
            <person name="Kaster A.-K."/>
            <person name="Ovreas L."/>
            <person name="Rohde M."/>
            <person name="Galperin M.Y."/>
            <person name="Jogler C."/>
        </authorList>
    </citation>
    <scope>NUCLEOTIDE SEQUENCE [LARGE SCALE GENOMIC DNA]</scope>
    <source>
        <strain evidence="16">Pan97</strain>
    </source>
</reference>
<evidence type="ECO:0000256" key="5">
    <source>
        <dbReference type="ARBA" id="ARBA00022692"/>
    </source>
</evidence>
<sequence length="478" mass="54991">MFDLQSFTIVSLILTSIHILGLFAAIDAIMKARTSQGAIAWMLLLILVPYIAFPFYWIFGRSKFQGYVNTRRIRAKDIKENTQTFRAVDPDVVADFYEQPEKLVLERLADFPYTHSNSIRLLVDGEATFDAIYEMISNATEYVLFQTYIFREDGVGKRFTELLERKAKQGVAIYFLYDEIGSYQLTRKFLHELREANINVRPFHTTRGKGNRFQLNFRNHRKIIVVDGKVAAVGGHNFGDEYLGLSKRFGPWRDTHIRIQGPAVQAVQWSFMEDWYWASGNSLNVNWEEEPAEDGDEVALVIPMGPADTIETCGLFFVHAINSAERRIWIASPYFVPDKQVICALQLAALRGCDVRIMLPERPDHLLVYLSSFHFISETAIEDHITFYRYQPGFLHQKVILIDDEMAAVGTANLDNRSFRLNFEIMVAVVGENFAHAVEAMLLEDFKHCRLVDPQEIQKRSFWFQLAVSGSRLMSPIQ</sequence>
<keyword evidence="8" id="KW-0443">Lipid metabolism</keyword>
<dbReference type="EMBL" id="CP036289">
    <property type="protein sequence ID" value="QDU75095.1"/>
    <property type="molecule type" value="Genomic_DNA"/>
</dbReference>
<evidence type="ECO:0000256" key="7">
    <source>
        <dbReference type="ARBA" id="ARBA00022989"/>
    </source>
</evidence>
<dbReference type="PANTHER" id="PTHR21248:SF22">
    <property type="entry name" value="PHOSPHOLIPASE D"/>
    <property type="match status" value="1"/>
</dbReference>
<keyword evidence="2" id="KW-1003">Cell membrane</keyword>
<dbReference type="FunFam" id="3.30.870.10:FF:000014">
    <property type="entry name" value="Cardiolipin synthase"/>
    <property type="match status" value="1"/>
</dbReference>
<evidence type="ECO:0000256" key="9">
    <source>
        <dbReference type="ARBA" id="ARBA00023136"/>
    </source>
</evidence>
<evidence type="ECO:0000313" key="16">
    <source>
        <dbReference type="Proteomes" id="UP000318626"/>
    </source>
</evidence>
<dbReference type="CDD" id="cd09161">
    <property type="entry name" value="PLDc_PaCLS_like_2"/>
    <property type="match status" value="1"/>
</dbReference>
<dbReference type="Proteomes" id="UP000318626">
    <property type="component" value="Chromosome"/>
</dbReference>
<dbReference type="InterPro" id="IPR001736">
    <property type="entry name" value="PLipase_D/transphosphatidylase"/>
</dbReference>
<keyword evidence="5 13" id="KW-0812">Transmembrane</keyword>
<evidence type="ECO:0000256" key="3">
    <source>
        <dbReference type="ARBA" id="ARBA00022516"/>
    </source>
</evidence>
<dbReference type="GO" id="GO:0032049">
    <property type="term" value="P:cardiolipin biosynthetic process"/>
    <property type="evidence" value="ECO:0007669"/>
    <property type="project" value="UniProtKB-UniRule"/>
</dbReference>
<proteinExistence type="predicted"/>
<dbReference type="InterPro" id="IPR025202">
    <property type="entry name" value="PLD-like_dom"/>
</dbReference>
<dbReference type="GO" id="GO:0008808">
    <property type="term" value="F:cardiolipin synthase activity"/>
    <property type="evidence" value="ECO:0007669"/>
    <property type="project" value="UniProtKB-UniRule"/>
</dbReference>
<dbReference type="AlphaFoldDB" id="A0A518C791"/>
<dbReference type="PROSITE" id="PS50035">
    <property type="entry name" value="PLD"/>
    <property type="match status" value="2"/>
</dbReference>
<feature type="transmembrane region" description="Helical" evidence="13">
    <location>
        <begin position="6"/>
        <end position="26"/>
    </location>
</feature>
<keyword evidence="9 13" id="KW-0472">Membrane</keyword>
<dbReference type="GO" id="GO:0005886">
    <property type="term" value="C:plasma membrane"/>
    <property type="evidence" value="ECO:0007669"/>
    <property type="project" value="UniProtKB-SubCell"/>
</dbReference>
<feature type="domain" description="PLD phosphodiesterase" evidence="14">
    <location>
        <begin position="215"/>
        <end position="242"/>
    </location>
</feature>
<evidence type="ECO:0000256" key="6">
    <source>
        <dbReference type="ARBA" id="ARBA00022737"/>
    </source>
</evidence>
<dbReference type="Gene3D" id="3.30.870.10">
    <property type="entry name" value="Endonuclease Chain A"/>
    <property type="match status" value="2"/>
</dbReference>
<dbReference type="InterPro" id="IPR022924">
    <property type="entry name" value="Cardiolipin_synthase"/>
</dbReference>
<dbReference type="Pfam" id="PF13091">
    <property type="entry name" value="PLDc_2"/>
    <property type="match status" value="2"/>
</dbReference>
<name>A0A518C791_9BACT</name>
<dbReference type="NCBIfam" id="TIGR04265">
    <property type="entry name" value="bac_cardiolipin"/>
    <property type="match status" value="1"/>
</dbReference>
<evidence type="ECO:0000256" key="4">
    <source>
        <dbReference type="ARBA" id="ARBA00022679"/>
    </source>
</evidence>
<dbReference type="EC" id="2.7.8.-" evidence="12"/>
<accession>A0A518C791</accession>
<evidence type="ECO:0000256" key="1">
    <source>
        <dbReference type="ARBA" id="ARBA00004651"/>
    </source>
</evidence>
<keyword evidence="16" id="KW-1185">Reference proteome</keyword>
<dbReference type="KEGG" id="bvo:Pan97_21160"/>
<dbReference type="RefSeq" id="WP_196782340.1">
    <property type="nucleotide sequence ID" value="NZ_CP036289.1"/>
</dbReference>
<feature type="transmembrane region" description="Helical" evidence="13">
    <location>
        <begin position="38"/>
        <end position="59"/>
    </location>
</feature>
<gene>
    <name evidence="15" type="primary">clsA</name>
    <name evidence="15" type="ORF">Pan97_21160</name>
</gene>
<evidence type="ECO:0000256" key="10">
    <source>
        <dbReference type="ARBA" id="ARBA00023209"/>
    </source>
</evidence>
<evidence type="ECO:0000256" key="8">
    <source>
        <dbReference type="ARBA" id="ARBA00023098"/>
    </source>
</evidence>
<evidence type="ECO:0000313" key="15">
    <source>
        <dbReference type="EMBL" id="QDU75095.1"/>
    </source>
</evidence>
<keyword evidence="6" id="KW-0677">Repeat</keyword>
<keyword evidence="11" id="KW-1208">Phospholipid metabolism</keyword>